<reference evidence="7 8" key="1">
    <citation type="submission" date="2020-08" db="EMBL/GenBank/DDBJ databases">
        <title>Sequencing the genomes of 1000 actinobacteria strains.</title>
        <authorList>
            <person name="Klenk H.-P."/>
        </authorList>
    </citation>
    <scope>NUCLEOTIDE SEQUENCE [LARGE SCALE GENOMIC DNA]</scope>
    <source>
        <strain evidence="7 8">DSM 45267</strain>
    </source>
</reference>
<evidence type="ECO:0000256" key="3">
    <source>
        <dbReference type="ARBA" id="ARBA00023163"/>
    </source>
</evidence>
<gene>
    <name evidence="7" type="ORF">FB384_001744</name>
</gene>
<evidence type="ECO:0000256" key="5">
    <source>
        <dbReference type="SAM" id="MobiDB-lite"/>
    </source>
</evidence>
<name>A0A839XHT4_9PSEU</name>
<comment type="caution">
    <text evidence="7">The sequence shown here is derived from an EMBL/GenBank/DDBJ whole genome shotgun (WGS) entry which is preliminary data.</text>
</comment>
<dbReference type="GO" id="GO:0000976">
    <property type="term" value="F:transcription cis-regulatory region binding"/>
    <property type="evidence" value="ECO:0007669"/>
    <property type="project" value="TreeGrafter"/>
</dbReference>
<dbReference type="EMBL" id="JACIBS010000001">
    <property type="protein sequence ID" value="MBB3662840.1"/>
    <property type="molecule type" value="Genomic_DNA"/>
</dbReference>
<keyword evidence="2 4" id="KW-0238">DNA-binding</keyword>
<dbReference type="InterPro" id="IPR009057">
    <property type="entry name" value="Homeodomain-like_sf"/>
</dbReference>
<organism evidence="7 8">
    <name type="scientific">Prauserella sediminis</name>
    <dbReference type="NCBI Taxonomy" id="577680"/>
    <lineage>
        <taxon>Bacteria</taxon>
        <taxon>Bacillati</taxon>
        <taxon>Actinomycetota</taxon>
        <taxon>Actinomycetes</taxon>
        <taxon>Pseudonocardiales</taxon>
        <taxon>Pseudonocardiaceae</taxon>
        <taxon>Prauserella</taxon>
        <taxon>Prauserella salsuginis group</taxon>
    </lineage>
</organism>
<dbReference type="PROSITE" id="PS50977">
    <property type="entry name" value="HTH_TETR_2"/>
    <property type="match status" value="1"/>
</dbReference>
<dbReference type="RefSeq" id="WP_183781269.1">
    <property type="nucleotide sequence ID" value="NZ_JACIBS010000001.1"/>
</dbReference>
<dbReference type="Pfam" id="PF00440">
    <property type="entry name" value="TetR_N"/>
    <property type="match status" value="1"/>
</dbReference>
<dbReference type="InterPro" id="IPR050109">
    <property type="entry name" value="HTH-type_TetR-like_transc_reg"/>
</dbReference>
<dbReference type="InterPro" id="IPR036271">
    <property type="entry name" value="Tet_transcr_reg_TetR-rel_C_sf"/>
</dbReference>
<feature type="DNA-binding region" description="H-T-H motif" evidence="4">
    <location>
        <begin position="67"/>
        <end position="86"/>
    </location>
</feature>
<dbReference type="Gene3D" id="1.10.357.10">
    <property type="entry name" value="Tetracycline Repressor, domain 2"/>
    <property type="match status" value="1"/>
</dbReference>
<dbReference type="AlphaFoldDB" id="A0A839XHT4"/>
<evidence type="ECO:0000313" key="7">
    <source>
        <dbReference type="EMBL" id="MBB3662840.1"/>
    </source>
</evidence>
<protein>
    <submittedName>
        <fullName evidence="7">AcrR family transcriptional regulator</fullName>
    </submittedName>
</protein>
<feature type="domain" description="HTH tetR-type" evidence="6">
    <location>
        <begin position="45"/>
        <end position="104"/>
    </location>
</feature>
<dbReference type="SUPFAM" id="SSF46689">
    <property type="entry name" value="Homeodomain-like"/>
    <property type="match status" value="1"/>
</dbReference>
<accession>A0A839XHT4</accession>
<evidence type="ECO:0000256" key="1">
    <source>
        <dbReference type="ARBA" id="ARBA00023015"/>
    </source>
</evidence>
<proteinExistence type="predicted"/>
<keyword evidence="8" id="KW-1185">Reference proteome</keyword>
<keyword evidence="1" id="KW-0805">Transcription regulation</keyword>
<evidence type="ECO:0000256" key="4">
    <source>
        <dbReference type="PROSITE-ProRule" id="PRU00335"/>
    </source>
</evidence>
<dbReference type="GO" id="GO:0003700">
    <property type="term" value="F:DNA-binding transcription factor activity"/>
    <property type="evidence" value="ECO:0007669"/>
    <property type="project" value="TreeGrafter"/>
</dbReference>
<dbReference type="PANTHER" id="PTHR30055:SF234">
    <property type="entry name" value="HTH-TYPE TRANSCRIPTIONAL REGULATOR BETI"/>
    <property type="match status" value="1"/>
</dbReference>
<evidence type="ECO:0000259" key="6">
    <source>
        <dbReference type="PROSITE" id="PS50977"/>
    </source>
</evidence>
<feature type="region of interest" description="Disordered" evidence="5">
    <location>
        <begin position="1"/>
        <end position="47"/>
    </location>
</feature>
<dbReference type="Proteomes" id="UP000564573">
    <property type="component" value="Unassembled WGS sequence"/>
</dbReference>
<evidence type="ECO:0000313" key="8">
    <source>
        <dbReference type="Proteomes" id="UP000564573"/>
    </source>
</evidence>
<evidence type="ECO:0000256" key="2">
    <source>
        <dbReference type="ARBA" id="ARBA00023125"/>
    </source>
</evidence>
<sequence>MTDELAAPTPAEREPVEPELVESESGRSESGKPQSGKSRMRADAKRNTEQIRRAAIDAFRGRGLAVPLEDVAKAAGVSKATVFNRFGGRIGLIEAVIEELVAAELYAIVDHARTIANAGERVAYYLAAIRELQYRQPAVNDVLLQMYPESQQLMAICHVAGEFNAELIAAGHASGELRAEFRTDDLEALVHDSALALKYGTRPPVADYDRRTTFLLDGIRRPRE</sequence>
<keyword evidence="3" id="KW-0804">Transcription</keyword>
<dbReference type="InterPro" id="IPR001647">
    <property type="entry name" value="HTH_TetR"/>
</dbReference>
<dbReference type="SUPFAM" id="SSF48498">
    <property type="entry name" value="Tetracyclin repressor-like, C-terminal domain"/>
    <property type="match status" value="1"/>
</dbReference>
<dbReference type="PANTHER" id="PTHR30055">
    <property type="entry name" value="HTH-TYPE TRANSCRIPTIONAL REGULATOR RUTR"/>
    <property type="match status" value="1"/>
</dbReference>